<dbReference type="InterPro" id="IPR050832">
    <property type="entry name" value="Bact_Acetyltransf"/>
</dbReference>
<dbReference type="EMBL" id="BNJK01000001">
    <property type="protein sequence ID" value="GHO91905.1"/>
    <property type="molecule type" value="Genomic_DNA"/>
</dbReference>
<dbReference type="PANTHER" id="PTHR43877">
    <property type="entry name" value="AMINOALKYLPHOSPHONATE N-ACETYLTRANSFERASE-RELATED-RELATED"/>
    <property type="match status" value="1"/>
</dbReference>
<evidence type="ECO:0000313" key="5">
    <source>
        <dbReference type="Proteomes" id="UP000597444"/>
    </source>
</evidence>
<name>A0A8J3IJG7_9CHLR</name>
<sequence length="159" mass="18110">MELNILIREARREDAGAIATILRRLGWIERMNNEALTTTEQHVARMLDLEVRDGCNTVLVAERENGAVVGYLAVHWLPNLMRGIDGYVSELFVHPDETGKGTGSRLLETVRTYAVQRGCTRMLLMNRRIRESYQRSFYAKHGWEELPDGAFFSLSVAAQ</sequence>
<gene>
    <name evidence="4" type="ORF">KSF_019530</name>
</gene>
<keyword evidence="1" id="KW-0808">Transferase</keyword>
<dbReference type="AlphaFoldDB" id="A0A8J3IJG7"/>
<dbReference type="RefSeq" id="WP_220202773.1">
    <property type="nucleotide sequence ID" value="NZ_BNJK01000001.1"/>
</dbReference>
<evidence type="ECO:0000256" key="2">
    <source>
        <dbReference type="ARBA" id="ARBA00023315"/>
    </source>
</evidence>
<keyword evidence="5" id="KW-1185">Reference proteome</keyword>
<feature type="domain" description="N-acetyltransferase" evidence="3">
    <location>
        <begin position="5"/>
        <end position="159"/>
    </location>
</feature>
<keyword evidence="2" id="KW-0012">Acyltransferase</keyword>
<accession>A0A8J3IJG7</accession>
<evidence type="ECO:0000313" key="4">
    <source>
        <dbReference type="EMBL" id="GHO91905.1"/>
    </source>
</evidence>
<dbReference type="CDD" id="cd04301">
    <property type="entry name" value="NAT_SF"/>
    <property type="match status" value="1"/>
</dbReference>
<proteinExistence type="predicted"/>
<dbReference type="SUPFAM" id="SSF55729">
    <property type="entry name" value="Acyl-CoA N-acyltransferases (Nat)"/>
    <property type="match status" value="1"/>
</dbReference>
<dbReference type="Gene3D" id="3.40.630.30">
    <property type="match status" value="1"/>
</dbReference>
<dbReference type="PROSITE" id="PS51186">
    <property type="entry name" value="GNAT"/>
    <property type="match status" value="1"/>
</dbReference>
<evidence type="ECO:0000259" key="3">
    <source>
        <dbReference type="PROSITE" id="PS51186"/>
    </source>
</evidence>
<dbReference type="InterPro" id="IPR000182">
    <property type="entry name" value="GNAT_dom"/>
</dbReference>
<dbReference type="Proteomes" id="UP000597444">
    <property type="component" value="Unassembled WGS sequence"/>
</dbReference>
<comment type="caution">
    <text evidence="4">The sequence shown here is derived from an EMBL/GenBank/DDBJ whole genome shotgun (WGS) entry which is preliminary data.</text>
</comment>
<protein>
    <recommendedName>
        <fullName evidence="3">N-acetyltransferase domain-containing protein</fullName>
    </recommendedName>
</protein>
<reference evidence="4" key="1">
    <citation type="submission" date="2020-10" db="EMBL/GenBank/DDBJ databases">
        <title>Taxonomic study of unclassified bacteria belonging to the class Ktedonobacteria.</title>
        <authorList>
            <person name="Yabe S."/>
            <person name="Wang C.M."/>
            <person name="Zheng Y."/>
            <person name="Sakai Y."/>
            <person name="Cavaletti L."/>
            <person name="Monciardini P."/>
            <person name="Donadio S."/>
        </authorList>
    </citation>
    <scope>NUCLEOTIDE SEQUENCE</scope>
    <source>
        <strain evidence="4">ID150040</strain>
    </source>
</reference>
<organism evidence="4 5">
    <name type="scientific">Reticulibacter mediterranei</name>
    <dbReference type="NCBI Taxonomy" id="2778369"/>
    <lineage>
        <taxon>Bacteria</taxon>
        <taxon>Bacillati</taxon>
        <taxon>Chloroflexota</taxon>
        <taxon>Ktedonobacteria</taxon>
        <taxon>Ktedonobacterales</taxon>
        <taxon>Reticulibacteraceae</taxon>
        <taxon>Reticulibacter</taxon>
    </lineage>
</organism>
<dbReference type="GO" id="GO:0016747">
    <property type="term" value="F:acyltransferase activity, transferring groups other than amino-acyl groups"/>
    <property type="evidence" value="ECO:0007669"/>
    <property type="project" value="InterPro"/>
</dbReference>
<evidence type="ECO:0000256" key="1">
    <source>
        <dbReference type="ARBA" id="ARBA00022679"/>
    </source>
</evidence>
<dbReference type="InterPro" id="IPR016181">
    <property type="entry name" value="Acyl_CoA_acyltransferase"/>
</dbReference>
<dbReference type="Pfam" id="PF00583">
    <property type="entry name" value="Acetyltransf_1"/>
    <property type="match status" value="1"/>
</dbReference>